<evidence type="ECO:0000259" key="6">
    <source>
        <dbReference type="Pfam" id="PF04932"/>
    </source>
</evidence>
<feature type="transmembrane region" description="Helical" evidence="5">
    <location>
        <begin position="142"/>
        <end position="167"/>
    </location>
</feature>
<name>A0A8J7F9E9_9CYAN</name>
<feature type="transmembrane region" description="Helical" evidence="5">
    <location>
        <begin position="44"/>
        <end position="66"/>
    </location>
</feature>
<sequence>MTQTYQQVYNPTQTNQWLTWLPIFGWLPFALAINSFIIPPGTALAYWGRWTGLAVLTIYGFFNVFISGKWQRNNFDRFAFLVFTVIIISTAYADLNGVLYAADFYETGIFKAVSFLLAYLFLTWGVQSVLNSFEDATAIIKNLVYSATVIYTVGLIGNALRVIPVLMGAPSGIFFNPNATAALGIIILPLSIWFSSRHKHWGIFRFFPTLIIFTAIIISGARTPLLALSILFLYYLICWSRYKGTEMLSIYGIGTIVISALLILSIDFWESSLFNKLYESLTTSTGAGITSYRTNLLWPLFIENIFSSPISILIGNGWGSEEALLLHKSSQNIFFERLWVGTAHNAYIGLTYQIGLIGSLLTFVPLWSIVINQIKESSNYINKEHFEFKLALAAALLAELCLCFFESGFYNIGSAHSLPGWLVAYIAVRTATFTN</sequence>
<keyword evidence="8" id="KW-1185">Reference proteome</keyword>
<comment type="subcellular location">
    <subcellularLocation>
        <location evidence="1">Membrane</location>
        <topology evidence="1">Multi-pass membrane protein</topology>
    </subcellularLocation>
</comment>
<feature type="transmembrane region" description="Helical" evidence="5">
    <location>
        <begin position="249"/>
        <end position="269"/>
    </location>
</feature>
<dbReference type="PANTHER" id="PTHR37422:SF17">
    <property type="entry name" value="O-ANTIGEN LIGASE"/>
    <property type="match status" value="1"/>
</dbReference>
<dbReference type="Pfam" id="PF04932">
    <property type="entry name" value="Wzy_C"/>
    <property type="match status" value="1"/>
</dbReference>
<evidence type="ECO:0000313" key="8">
    <source>
        <dbReference type="Proteomes" id="UP000620559"/>
    </source>
</evidence>
<evidence type="ECO:0000256" key="5">
    <source>
        <dbReference type="SAM" id="Phobius"/>
    </source>
</evidence>
<feature type="transmembrane region" description="Helical" evidence="5">
    <location>
        <begin position="346"/>
        <end position="370"/>
    </location>
</feature>
<dbReference type="EMBL" id="JADEWL010000009">
    <property type="protein sequence ID" value="MBE9211988.1"/>
    <property type="molecule type" value="Genomic_DNA"/>
</dbReference>
<organism evidence="7 8">
    <name type="scientific">Plectonema cf. radiosum LEGE 06105</name>
    <dbReference type="NCBI Taxonomy" id="945769"/>
    <lineage>
        <taxon>Bacteria</taxon>
        <taxon>Bacillati</taxon>
        <taxon>Cyanobacteriota</taxon>
        <taxon>Cyanophyceae</taxon>
        <taxon>Oscillatoriophycideae</taxon>
        <taxon>Oscillatoriales</taxon>
        <taxon>Microcoleaceae</taxon>
        <taxon>Plectonema</taxon>
    </lineage>
</organism>
<reference evidence="7" key="1">
    <citation type="submission" date="2020-10" db="EMBL/GenBank/DDBJ databases">
        <authorList>
            <person name="Castelo-Branco R."/>
            <person name="Eusebio N."/>
            <person name="Adriana R."/>
            <person name="Vieira A."/>
            <person name="Brugerolle De Fraissinette N."/>
            <person name="Rezende De Castro R."/>
            <person name="Schneider M.P."/>
            <person name="Vasconcelos V."/>
            <person name="Leao P.N."/>
        </authorList>
    </citation>
    <scope>NUCLEOTIDE SEQUENCE</scope>
    <source>
        <strain evidence="7">LEGE 06105</strain>
    </source>
</reference>
<protein>
    <submittedName>
        <fullName evidence="7">O-antigen ligase family protein</fullName>
    </submittedName>
</protein>
<dbReference type="GO" id="GO:0016874">
    <property type="term" value="F:ligase activity"/>
    <property type="evidence" value="ECO:0007669"/>
    <property type="project" value="UniProtKB-KW"/>
</dbReference>
<feature type="transmembrane region" description="Helical" evidence="5">
    <location>
        <begin position="78"/>
        <end position="102"/>
    </location>
</feature>
<accession>A0A8J7F9E9</accession>
<keyword evidence="3 5" id="KW-1133">Transmembrane helix</keyword>
<dbReference type="InterPro" id="IPR051533">
    <property type="entry name" value="WaaL-like"/>
</dbReference>
<keyword evidence="2 5" id="KW-0812">Transmembrane</keyword>
<proteinExistence type="predicted"/>
<dbReference type="GO" id="GO:0016020">
    <property type="term" value="C:membrane"/>
    <property type="evidence" value="ECO:0007669"/>
    <property type="project" value="UniProtKB-SubCell"/>
</dbReference>
<dbReference type="AlphaFoldDB" id="A0A8J7F9E9"/>
<keyword evidence="7" id="KW-0436">Ligase</keyword>
<feature type="transmembrane region" description="Helical" evidence="5">
    <location>
        <begin position="17"/>
        <end position="38"/>
    </location>
</feature>
<dbReference type="Proteomes" id="UP000620559">
    <property type="component" value="Unassembled WGS sequence"/>
</dbReference>
<evidence type="ECO:0000256" key="1">
    <source>
        <dbReference type="ARBA" id="ARBA00004141"/>
    </source>
</evidence>
<evidence type="ECO:0000256" key="3">
    <source>
        <dbReference type="ARBA" id="ARBA00022989"/>
    </source>
</evidence>
<feature type="domain" description="O-antigen ligase-related" evidence="6">
    <location>
        <begin position="209"/>
        <end position="362"/>
    </location>
</feature>
<feature type="transmembrane region" description="Helical" evidence="5">
    <location>
        <begin position="206"/>
        <end position="237"/>
    </location>
</feature>
<dbReference type="RefSeq" id="WP_193917486.1">
    <property type="nucleotide sequence ID" value="NZ_JADEWL010000009.1"/>
</dbReference>
<feature type="transmembrane region" description="Helical" evidence="5">
    <location>
        <begin position="390"/>
        <end position="412"/>
    </location>
</feature>
<keyword evidence="4 5" id="KW-0472">Membrane</keyword>
<feature type="transmembrane region" description="Helical" evidence="5">
    <location>
        <begin position="173"/>
        <end position="194"/>
    </location>
</feature>
<evidence type="ECO:0000256" key="4">
    <source>
        <dbReference type="ARBA" id="ARBA00023136"/>
    </source>
</evidence>
<evidence type="ECO:0000313" key="7">
    <source>
        <dbReference type="EMBL" id="MBE9211988.1"/>
    </source>
</evidence>
<dbReference type="InterPro" id="IPR007016">
    <property type="entry name" value="O-antigen_ligase-rel_domated"/>
</dbReference>
<gene>
    <name evidence="7" type="ORF">IQ247_04550</name>
</gene>
<evidence type="ECO:0000256" key="2">
    <source>
        <dbReference type="ARBA" id="ARBA00022692"/>
    </source>
</evidence>
<dbReference type="PANTHER" id="PTHR37422">
    <property type="entry name" value="TEICHURONIC ACID BIOSYNTHESIS PROTEIN TUAE"/>
    <property type="match status" value="1"/>
</dbReference>
<comment type="caution">
    <text evidence="7">The sequence shown here is derived from an EMBL/GenBank/DDBJ whole genome shotgun (WGS) entry which is preliminary data.</text>
</comment>
<feature type="transmembrane region" description="Helical" evidence="5">
    <location>
        <begin position="108"/>
        <end position="130"/>
    </location>
</feature>